<dbReference type="EMBL" id="AORV01000020">
    <property type="protein sequence ID" value="EMS73438.1"/>
    <property type="molecule type" value="Genomic_DNA"/>
</dbReference>
<proteinExistence type="inferred from homology"/>
<dbReference type="PROSITE" id="PS50928">
    <property type="entry name" value="ABC_TM1"/>
    <property type="match status" value="1"/>
</dbReference>
<dbReference type="PANTHER" id="PTHR43744">
    <property type="entry name" value="ABC TRANSPORTER PERMEASE PROTEIN MG189-RELATED-RELATED"/>
    <property type="match status" value="1"/>
</dbReference>
<evidence type="ECO:0000256" key="3">
    <source>
        <dbReference type="ARBA" id="ARBA00022475"/>
    </source>
</evidence>
<gene>
    <name evidence="9" type="ORF">CTER_0574</name>
</gene>
<evidence type="ECO:0000256" key="2">
    <source>
        <dbReference type="ARBA" id="ARBA00022448"/>
    </source>
</evidence>
<dbReference type="Proteomes" id="UP000014155">
    <property type="component" value="Unassembled WGS sequence"/>
</dbReference>
<evidence type="ECO:0000256" key="4">
    <source>
        <dbReference type="ARBA" id="ARBA00022692"/>
    </source>
</evidence>
<reference evidence="9 10" key="1">
    <citation type="journal article" date="2013" name="Genome Announc.">
        <title>Draft Genome Sequence of the Cellulolytic, Mesophilic, Anaerobic Bacterium Clostridium termitidis Strain CT1112 (DSM 5398).</title>
        <authorList>
            <person name="Lal S."/>
            <person name="Ramachandran U."/>
            <person name="Zhang X."/>
            <person name="Munir R."/>
            <person name="Sparling R."/>
            <person name="Levin D.B."/>
        </authorList>
    </citation>
    <scope>NUCLEOTIDE SEQUENCE [LARGE SCALE GENOMIC DNA]</scope>
    <source>
        <strain evidence="9 10">CT1112</strain>
    </source>
</reference>
<dbReference type="InterPro" id="IPR000515">
    <property type="entry name" value="MetI-like"/>
</dbReference>
<dbReference type="GO" id="GO:0005886">
    <property type="term" value="C:plasma membrane"/>
    <property type="evidence" value="ECO:0007669"/>
    <property type="project" value="UniProtKB-SubCell"/>
</dbReference>
<evidence type="ECO:0000256" key="1">
    <source>
        <dbReference type="ARBA" id="ARBA00004651"/>
    </source>
</evidence>
<dbReference type="eggNOG" id="COG0395">
    <property type="taxonomic scope" value="Bacteria"/>
</dbReference>
<dbReference type="InterPro" id="IPR035906">
    <property type="entry name" value="MetI-like_sf"/>
</dbReference>
<keyword evidence="3" id="KW-1003">Cell membrane</keyword>
<feature type="transmembrane region" description="Helical" evidence="7">
    <location>
        <begin position="243"/>
        <end position="262"/>
    </location>
</feature>
<protein>
    <submittedName>
        <fullName evidence="9">ABC-type sugar transport system, permease component</fullName>
    </submittedName>
</protein>
<keyword evidence="4 7" id="KW-0812">Transmembrane</keyword>
<dbReference type="Pfam" id="PF00528">
    <property type="entry name" value="BPD_transp_1"/>
    <property type="match status" value="1"/>
</dbReference>
<organism evidence="9 10">
    <name type="scientific">Ruminiclostridium cellobioparum subsp. termitidis CT1112</name>
    <dbReference type="NCBI Taxonomy" id="1195236"/>
    <lineage>
        <taxon>Bacteria</taxon>
        <taxon>Bacillati</taxon>
        <taxon>Bacillota</taxon>
        <taxon>Clostridia</taxon>
        <taxon>Eubacteriales</taxon>
        <taxon>Oscillospiraceae</taxon>
        <taxon>Ruminiclostridium</taxon>
    </lineage>
</organism>
<feature type="transmembrane region" description="Helical" evidence="7">
    <location>
        <begin position="183"/>
        <end position="206"/>
    </location>
</feature>
<dbReference type="Gene3D" id="1.10.3720.10">
    <property type="entry name" value="MetI-like"/>
    <property type="match status" value="1"/>
</dbReference>
<evidence type="ECO:0000313" key="9">
    <source>
        <dbReference type="EMBL" id="EMS73438.1"/>
    </source>
</evidence>
<feature type="transmembrane region" description="Helical" evidence="7">
    <location>
        <begin position="77"/>
        <end position="98"/>
    </location>
</feature>
<sequence length="276" mass="31080">MSKTLEAKRNRKIYITKVVIAAILGIMVVFPIYMMFISSVKPKSDVFDMKIIPGTFTMDGYTTALNENFGRYFSNSLFVSTVVTLVALVFHAMSGYALARLDFVGKKGMFLWIISTLMIPFSVITIPLFILMKQFDWLNSFKGIIIPAIPHAYGIFLYRQFFITMPDDLEEAATIDGCSYLGIFTKIFLPLSKSISVTLGVAFFIANWNNYLWPLIVTQKQSMWVLQVALANFVGRSDTPWNAIMASGVITVIPIIIIFFALQKHLVEGIKMSGLK</sequence>
<feature type="transmembrane region" description="Helical" evidence="7">
    <location>
        <begin position="144"/>
        <end position="162"/>
    </location>
</feature>
<evidence type="ECO:0000256" key="6">
    <source>
        <dbReference type="ARBA" id="ARBA00023136"/>
    </source>
</evidence>
<evidence type="ECO:0000313" key="10">
    <source>
        <dbReference type="Proteomes" id="UP000014155"/>
    </source>
</evidence>
<dbReference type="SUPFAM" id="SSF161098">
    <property type="entry name" value="MetI-like"/>
    <property type="match status" value="1"/>
</dbReference>
<keyword evidence="9" id="KW-0762">Sugar transport</keyword>
<dbReference type="CDD" id="cd06261">
    <property type="entry name" value="TM_PBP2"/>
    <property type="match status" value="1"/>
</dbReference>
<dbReference type="PATRIC" id="fig|1195236.3.peg.896"/>
<name>S0FXY6_RUMCE</name>
<keyword evidence="10" id="KW-1185">Reference proteome</keyword>
<keyword evidence="6 7" id="KW-0472">Membrane</keyword>
<accession>S0FXY6</accession>
<evidence type="ECO:0000259" key="8">
    <source>
        <dbReference type="PROSITE" id="PS50928"/>
    </source>
</evidence>
<dbReference type="AlphaFoldDB" id="S0FXY6"/>
<dbReference type="RefSeq" id="WP_004623939.1">
    <property type="nucleotide sequence ID" value="NZ_AORV01000020.1"/>
</dbReference>
<feature type="domain" description="ABC transmembrane type-1" evidence="8">
    <location>
        <begin position="73"/>
        <end position="262"/>
    </location>
</feature>
<evidence type="ECO:0000256" key="7">
    <source>
        <dbReference type="RuleBase" id="RU363032"/>
    </source>
</evidence>
<comment type="subcellular location">
    <subcellularLocation>
        <location evidence="1 7">Cell membrane</location>
        <topology evidence="1 7">Multi-pass membrane protein</topology>
    </subcellularLocation>
</comment>
<dbReference type="PANTHER" id="PTHR43744:SF12">
    <property type="entry name" value="ABC TRANSPORTER PERMEASE PROTEIN MG189-RELATED"/>
    <property type="match status" value="1"/>
</dbReference>
<evidence type="ECO:0000256" key="5">
    <source>
        <dbReference type="ARBA" id="ARBA00022989"/>
    </source>
</evidence>
<comment type="similarity">
    <text evidence="7">Belongs to the binding-protein-dependent transport system permease family.</text>
</comment>
<keyword evidence="5 7" id="KW-1133">Transmembrane helix</keyword>
<feature type="transmembrane region" description="Helical" evidence="7">
    <location>
        <begin position="110"/>
        <end position="132"/>
    </location>
</feature>
<dbReference type="GO" id="GO:0055085">
    <property type="term" value="P:transmembrane transport"/>
    <property type="evidence" value="ECO:0007669"/>
    <property type="project" value="InterPro"/>
</dbReference>
<dbReference type="STRING" id="1195236.CTER_0574"/>
<keyword evidence="2 7" id="KW-0813">Transport</keyword>
<feature type="transmembrane region" description="Helical" evidence="7">
    <location>
        <begin position="12"/>
        <end position="36"/>
    </location>
</feature>
<comment type="caution">
    <text evidence="9">The sequence shown here is derived from an EMBL/GenBank/DDBJ whole genome shotgun (WGS) entry which is preliminary data.</text>
</comment>